<dbReference type="PANTHER" id="PTHR35179:SF2">
    <property type="entry name" value="START DOMAIN-CONTAINING PROTEIN"/>
    <property type="match status" value="1"/>
</dbReference>
<evidence type="ECO:0000313" key="1">
    <source>
        <dbReference type="EMBL" id="QPG95154.1"/>
    </source>
</evidence>
<dbReference type="OrthoDB" id="420564at2759"/>
<keyword evidence="2" id="KW-1185">Reference proteome</keyword>
<dbReference type="PANTHER" id="PTHR35179">
    <property type="entry name" value="PROTEIN CBG02620"/>
    <property type="match status" value="1"/>
</dbReference>
<evidence type="ECO:0000313" key="2">
    <source>
        <dbReference type="Proteomes" id="UP000594364"/>
    </source>
</evidence>
<name>A0A7S9KMR0_EPIFF</name>
<proteinExistence type="predicted"/>
<dbReference type="AlphaFoldDB" id="A0A7S9KMR0"/>
<organism evidence="1 2">
    <name type="scientific">Epichloe festucae (strain Fl1)</name>
    <dbReference type="NCBI Taxonomy" id="877507"/>
    <lineage>
        <taxon>Eukaryota</taxon>
        <taxon>Fungi</taxon>
        <taxon>Dikarya</taxon>
        <taxon>Ascomycota</taxon>
        <taxon>Pezizomycotina</taxon>
        <taxon>Sordariomycetes</taxon>
        <taxon>Hypocreomycetidae</taxon>
        <taxon>Hypocreales</taxon>
        <taxon>Clavicipitaceae</taxon>
        <taxon>Epichloe</taxon>
    </lineage>
</organism>
<protein>
    <recommendedName>
        <fullName evidence="3">Geranylgeranyl pyrophosphate synthetase</fullName>
    </recommendedName>
</protein>
<dbReference type="Proteomes" id="UP000594364">
    <property type="component" value="Chromosome 1"/>
</dbReference>
<dbReference type="EMBL" id="CP031385">
    <property type="protein sequence ID" value="QPG95154.1"/>
    <property type="molecule type" value="Genomic_DNA"/>
</dbReference>
<reference evidence="1 2" key="1">
    <citation type="journal article" date="2018" name="PLoS Genet.">
        <title>Repeat elements organise 3D genome structure and mediate transcription in the filamentous fungus Epichloe festucae.</title>
        <authorList>
            <person name="Winter D.J."/>
            <person name="Ganley A.R.D."/>
            <person name="Young C.A."/>
            <person name="Liachko I."/>
            <person name="Schardl C.L."/>
            <person name="Dupont P.Y."/>
            <person name="Berry D."/>
            <person name="Ram A."/>
            <person name="Scott B."/>
            <person name="Cox M.P."/>
        </authorList>
    </citation>
    <scope>NUCLEOTIDE SEQUENCE [LARGE SCALE GENOMIC DNA]</scope>
    <source>
        <strain evidence="1 2">Fl1</strain>
    </source>
</reference>
<gene>
    <name evidence="1" type="ORF">C2857_007740</name>
</gene>
<accession>A0A7S9KMR0</accession>
<sequence length="582" mass="65964">MPPREIASISRSDLQRLKPSDNAYITNVKHISSYNWIDEDTPTIAVPGSPPLWNPPVGAQHVKKDSGLICIDENAMRLSKSSLEPLFRALYTTDPSFDIRPFDVISDRHNVRMLLSFVRPRTEINAGTAFCIKLELVHDTLLMCRHEVAPTEFLAPHEFRGYGHEFEKMYTTSQISGGTGHHRIISYRFCGMEFLIRHETDGFVKSRSEEVDANEGRSDLTGSLCLSARTPEDTCLVAKSKATKLTVLEKGALVPLESTLEIKTRSAWRPLVFDQVAAQIWVSQTPKLVRAHHNRGHFQSPRVEDVKADIDDWERASQESLRALGTLIKKITAVMKGCGGRALLQYDTATDSLVISEVEAVGVLPGDLYSKWGGEKRKREISAISQRNRNNKLEQRIGKEKEKKKKSTFPMSLDLKRYRDMSNMVLDLFRSGNREKKKGTKRQREREDYGITYDKQWARKYLLDPLTAPEPNQETGLGASHVNPLHMARAKRDVGPFDRPRRQRKRISIHTDAIDALDTIGGQYHHGGPYDAALLSRNLDREYSPVAAVEESNLEAMRDICLGMHHAMAPECTCRRRLGKRK</sequence>
<evidence type="ECO:0008006" key="3">
    <source>
        <dbReference type="Google" id="ProtNLM"/>
    </source>
</evidence>